<gene>
    <name evidence="1" type="ORF">FNU76_20485</name>
</gene>
<dbReference type="EMBL" id="CP041730">
    <property type="protein sequence ID" value="QDQ28539.1"/>
    <property type="molecule type" value="Genomic_DNA"/>
</dbReference>
<dbReference type="Proteomes" id="UP000317550">
    <property type="component" value="Chromosome"/>
</dbReference>
<proteinExistence type="predicted"/>
<organism evidence="1 2">
    <name type="scientific">Chitinimonas arctica</name>
    <dbReference type="NCBI Taxonomy" id="2594795"/>
    <lineage>
        <taxon>Bacteria</taxon>
        <taxon>Pseudomonadati</taxon>
        <taxon>Pseudomonadota</taxon>
        <taxon>Betaproteobacteria</taxon>
        <taxon>Neisseriales</taxon>
        <taxon>Chitinibacteraceae</taxon>
        <taxon>Chitinimonas</taxon>
    </lineage>
</organism>
<dbReference type="AlphaFoldDB" id="A0A516SK58"/>
<dbReference type="SUPFAM" id="SSF55961">
    <property type="entry name" value="Bet v1-like"/>
    <property type="match status" value="1"/>
</dbReference>
<dbReference type="Gene3D" id="3.30.530.20">
    <property type="match status" value="1"/>
</dbReference>
<sequence length="161" mass="18513">MLYEHLIQINDPNSPLLEPISRAQLWRGLMRRVEQPQEFLVGVEHVAIVARGEGWLKREMLLGALRVEDHVSFEPEVQIHFLTSPSEQHQGGSFTMRIEEPSQGELFVRFRYQTLLPETSQTDSEEDDAKYAGYVKAAYRSTDVDAVRWIRELAETGELGD</sequence>
<dbReference type="InterPro" id="IPR023393">
    <property type="entry name" value="START-like_dom_sf"/>
</dbReference>
<dbReference type="CDD" id="cd08863">
    <property type="entry name" value="SRPBCC_DUF1857"/>
    <property type="match status" value="1"/>
</dbReference>
<dbReference type="InterPro" id="IPR015075">
    <property type="entry name" value="AtaL"/>
</dbReference>
<evidence type="ECO:0000313" key="1">
    <source>
        <dbReference type="EMBL" id="QDQ28539.1"/>
    </source>
</evidence>
<evidence type="ECO:0000313" key="2">
    <source>
        <dbReference type="Proteomes" id="UP000317550"/>
    </source>
</evidence>
<dbReference type="RefSeq" id="WP_144279922.1">
    <property type="nucleotide sequence ID" value="NZ_CP041730.1"/>
</dbReference>
<reference evidence="2" key="1">
    <citation type="submission" date="2019-07" db="EMBL/GenBank/DDBJ databases">
        <title>Chitinimonas sp. nov., isolated from Ny-Alesund, arctica soil.</title>
        <authorList>
            <person name="Xu Q."/>
            <person name="Peng F."/>
        </authorList>
    </citation>
    <scope>NUCLEOTIDE SEQUENCE [LARGE SCALE GENOMIC DNA]</scope>
    <source>
        <strain evidence="2">R3-44</strain>
    </source>
</reference>
<accession>A0A516SK58</accession>
<name>A0A516SK58_9NEIS</name>
<dbReference type="KEGG" id="cari:FNU76_20485"/>
<dbReference type="OrthoDB" id="3697643at2"/>
<dbReference type="Pfam" id="PF08982">
    <property type="entry name" value="AtaL"/>
    <property type="match status" value="1"/>
</dbReference>
<keyword evidence="2" id="KW-1185">Reference proteome</keyword>
<protein>
    <submittedName>
        <fullName evidence="1">DUF1857 family protein</fullName>
    </submittedName>
</protein>